<evidence type="ECO:0000313" key="4">
    <source>
        <dbReference type="Proteomes" id="UP001163046"/>
    </source>
</evidence>
<feature type="signal peptide" evidence="2">
    <location>
        <begin position="1"/>
        <end position="25"/>
    </location>
</feature>
<reference evidence="3" key="1">
    <citation type="submission" date="2023-01" db="EMBL/GenBank/DDBJ databases">
        <title>Genome assembly of the deep-sea coral Lophelia pertusa.</title>
        <authorList>
            <person name="Herrera S."/>
            <person name="Cordes E."/>
        </authorList>
    </citation>
    <scope>NUCLEOTIDE SEQUENCE</scope>
    <source>
        <strain evidence="3">USNM1676648</strain>
        <tissue evidence="3">Polyp</tissue>
    </source>
</reference>
<sequence length="274" mass="31923">MALGLNLLRAFTLLALHLLLPDGLAQESNYDQKPEEKKLFDFVYNNQKTKSDTRSLPFRRFIQLYSRNSGRHVRINADRSVDAVGKDGDKYAKLVIESVSFGRVRIRGSATDFYLCVDKRGRLRARVRGKWRDNCVFTDRLADNAYTEFSSVKYNNSLVAFNRRGRPRHVQKSYKGGIKAVQFIERASNIRLYRGRKYKINRRRGSNRIDLYRKKQPYETIHVSLKRWREFKRWLKLNKRIETTKASSLTTTAAPINATIVQLSSNPTKSVKIL</sequence>
<name>A0A9W9YE66_9CNID</name>
<dbReference type="Pfam" id="PF00167">
    <property type="entry name" value="FGF"/>
    <property type="match status" value="1"/>
</dbReference>
<proteinExistence type="inferred from homology"/>
<dbReference type="InterPro" id="IPR008996">
    <property type="entry name" value="IL1/FGF"/>
</dbReference>
<dbReference type="PANTHER" id="PTHR11486">
    <property type="entry name" value="FIBROBLAST GROWTH FACTOR"/>
    <property type="match status" value="1"/>
</dbReference>
<dbReference type="SUPFAM" id="SSF50353">
    <property type="entry name" value="Cytokine"/>
    <property type="match status" value="1"/>
</dbReference>
<dbReference type="EMBL" id="MU827782">
    <property type="protein sequence ID" value="KAJ7336581.1"/>
    <property type="molecule type" value="Genomic_DNA"/>
</dbReference>
<comment type="caution">
    <text evidence="3">The sequence shown here is derived from an EMBL/GenBank/DDBJ whole genome shotgun (WGS) entry which is preliminary data.</text>
</comment>
<organism evidence="3 4">
    <name type="scientific">Desmophyllum pertusum</name>
    <dbReference type="NCBI Taxonomy" id="174260"/>
    <lineage>
        <taxon>Eukaryota</taxon>
        <taxon>Metazoa</taxon>
        <taxon>Cnidaria</taxon>
        <taxon>Anthozoa</taxon>
        <taxon>Hexacorallia</taxon>
        <taxon>Scleractinia</taxon>
        <taxon>Caryophylliina</taxon>
        <taxon>Caryophylliidae</taxon>
        <taxon>Desmophyllum</taxon>
    </lineage>
</organism>
<keyword evidence="4" id="KW-1185">Reference proteome</keyword>
<feature type="chain" id="PRO_5040779899" evidence="2">
    <location>
        <begin position="26"/>
        <end position="274"/>
    </location>
</feature>
<gene>
    <name evidence="3" type="primary">FGF8</name>
    <name evidence="3" type="ORF">OS493_011795</name>
</gene>
<evidence type="ECO:0000256" key="2">
    <source>
        <dbReference type="SAM" id="SignalP"/>
    </source>
</evidence>
<dbReference type="OrthoDB" id="5988014at2759"/>
<dbReference type="GO" id="GO:0008083">
    <property type="term" value="F:growth factor activity"/>
    <property type="evidence" value="ECO:0007669"/>
    <property type="project" value="InterPro"/>
</dbReference>
<dbReference type="Proteomes" id="UP001163046">
    <property type="component" value="Unassembled WGS sequence"/>
</dbReference>
<dbReference type="InterPro" id="IPR002209">
    <property type="entry name" value="Fibroblast_GF_fam"/>
</dbReference>
<evidence type="ECO:0000256" key="1">
    <source>
        <dbReference type="ARBA" id="ARBA00007936"/>
    </source>
</evidence>
<comment type="similarity">
    <text evidence="1">Belongs to the heparin-binding growth factors family.</text>
</comment>
<accession>A0A9W9YE66</accession>
<protein>
    <submittedName>
        <fullName evidence="3">Fibroblast growth factor</fullName>
    </submittedName>
</protein>
<dbReference type="CDD" id="cd23307">
    <property type="entry name" value="beta-trefoil_FGF8-like"/>
    <property type="match status" value="1"/>
</dbReference>
<dbReference type="AlphaFoldDB" id="A0A9W9YE66"/>
<keyword evidence="2" id="KW-0732">Signal</keyword>
<dbReference type="Gene3D" id="2.80.10.50">
    <property type="match status" value="1"/>
</dbReference>
<dbReference type="SMART" id="SM00442">
    <property type="entry name" value="FGF"/>
    <property type="match status" value="1"/>
</dbReference>
<evidence type="ECO:0000313" key="3">
    <source>
        <dbReference type="EMBL" id="KAJ7336581.1"/>
    </source>
</evidence>